<evidence type="ECO:0000256" key="1">
    <source>
        <dbReference type="ARBA" id="ARBA00004123"/>
    </source>
</evidence>
<dbReference type="PROSITE" id="PS50960">
    <property type="entry name" value="HTH_PSQ"/>
    <property type="match status" value="1"/>
</dbReference>
<proteinExistence type="predicted"/>
<dbReference type="PANTHER" id="PTHR19303:SF16">
    <property type="entry name" value="JERKY PROTEIN HOMOLOG-LIKE"/>
    <property type="match status" value="1"/>
</dbReference>
<dbReference type="SUPFAM" id="SSF46689">
    <property type="entry name" value="Homeodomain-like"/>
    <property type="match status" value="2"/>
</dbReference>
<dbReference type="PANTHER" id="PTHR19303">
    <property type="entry name" value="TRANSPOSON"/>
    <property type="match status" value="1"/>
</dbReference>
<dbReference type="Gene3D" id="1.10.10.60">
    <property type="entry name" value="Homeodomain-like"/>
    <property type="match status" value="2"/>
</dbReference>
<dbReference type="InterPro" id="IPR036397">
    <property type="entry name" value="RNaseH_sf"/>
</dbReference>
<accession>A0AAV2IG05</accession>
<evidence type="ECO:0000259" key="6">
    <source>
        <dbReference type="PROSITE" id="PS51253"/>
    </source>
</evidence>
<dbReference type="InterPro" id="IPR004875">
    <property type="entry name" value="DDE_SF_endonuclease_dom"/>
</dbReference>
<keyword evidence="3 4" id="KW-0539">Nucleus</keyword>
<dbReference type="SMART" id="SM00674">
    <property type="entry name" value="CENPB"/>
    <property type="match status" value="1"/>
</dbReference>
<sequence length="528" mass="60373">MSKRKRVVLTLHDKVNIIQSLRNGDSGIMLAEKYGVGKSTISDIKKNSELIMKFTCALDREDGSLKRKTMKKPQNDLLEDAVFTWFLQKRSSGKPISGPSLCEKALEFNQKLDGDPSFKASSGWLGNFKSRHGIREMEMQGEKVSANPAAVDTFTDNVKEMLQDYDLDFVYNADETGLNWKALPSKSLASQSESSSPGHKVSNDLVTVIVCANASGSHKLPLFLIGKSKMPRNLKIPLTYTHQKKAWTNTEIFLDWYDNTFIPEVKKFQNGKEKEGRVLLLLDNAPSHPSVELLERENGMFTVKLLPHSVASVLQPMDQGIIETFKRLYRKHLLCQLLLLQDDSETEMVWTFYEKINLKDCCYMLVDAWSSLERRTLTGAWNKILKLPHKDLANENIDVEIKEIIDLLESTNICKGCDTEDVKEWLNCDISDPGFHILTDEEIIEDIKYSDDEDTEAEREEIDKCSVPSHAEACQALEMAFSWLERQEETDPVHLLQLKRIRDLAATKRKENFYVSCQLRRFFNQTKS</sequence>
<dbReference type="AlphaFoldDB" id="A0AAV2IG05"/>
<evidence type="ECO:0000259" key="5">
    <source>
        <dbReference type="PROSITE" id="PS50960"/>
    </source>
</evidence>
<dbReference type="InterPro" id="IPR007889">
    <property type="entry name" value="HTH_Psq"/>
</dbReference>
<dbReference type="PROSITE" id="PS51253">
    <property type="entry name" value="HTH_CENPB"/>
    <property type="match status" value="1"/>
</dbReference>
<keyword evidence="8" id="KW-1185">Reference proteome</keyword>
<keyword evidence="2 4" id="KW-0238">DNA-binding</keyword>
<dbReference type="InterPro" id="IPR006600">
    <property type="entry name" value="HTH_CenpB_DNA-bd_dom"/>
</dbReference>
<feature type="domain" description="HTH psq-type" evidence="5">
    <location>
        <begin position="1"/>
        <end position="51"/>
    </location>
</feature>
<evidence type="ECO:0000256" key="3">
    <source>
        <dbReference type="ARBA" id="ARBA00023242"/>
    </source>
</evidence>
<reference evidence="7 8" key="1">
    <citation type="submission" date="2024-04" db="EMBL/GenBank/DDBJ databases">
        <authorList>
            <consortium name="Genoscope - CEA"/>
            <person name="William W."/>
        </authorList>
    </citation>
    <scope>NUCLEOTIDE SEQUENCE [LARGE SCALE GENOMIC DNA]</scope>
</reference>
<evidence type="ECO:0000313" key="7">
    <source>
        <dbReference type="EMBL" id="CAL1544491.1"/>
    </source>
</evidence>
<name>A0AAV2IG05_LYMST</name>
<dbReference type="Proteomes" id="UP001497497">
    <property type="component" value="Unassembled WGS sequence"/>
</dbReference>
<evidence type="ECO:0000256" key="4">
    <source>
        <dbReference type="PROSITE-ProRule" id="PRU00320"/>
    </source>
</evidence>
<dbReference type="Pfam" id="PF04218">
    <property type="entry name" value="CENP-B_N"/>
    <property type="match status" value="1"/>
</dbReference>
<dbReference type="Pfam" id="PF03184">
    <property type="entry name" value="DDE_1"/>
    <property type="match status" value="1"/>
</dbReference>
<evidence type="ECO:0008006" key="9">
    <source>
        <dbReference type="Google" id="ProtNLM"/>
    </source>
</evidence>
<gene>
    <name evidence="7" type="ORF">GSLYS_00018004001</name>
</gene>
<feature type="domain" description="HTH CENPB-type" evidence="6">
    <location>
        <begin position="66"/>
        <end position="138"/>
    </location>
</feature>
<comment type="caution">
    <text evidence="7">The sequence shown here is derived from an EMBL/GenBank/DDBJ whole genome shotgun (WGS) entry which is preliminary data.</text>
</comment>
<dbReference type="GO" id="GO:0003677">
    <property type="term" value="F:DNA binding"/>
    <property type="evidence" value="ECO:0007669"/>
    <property type="project" value="UniProtKB-UniRule"/>
</dbReference>
<dbReference type="InterPro" id="IPR050863">
    <property type="entry name" value="CenT-Element_Derived"/>
</dbReference>
<feature type="DNA-binding region" description="H-T-H motif" evidence="4">
    <location>
        <begin position="27"/>
        <end position="47"/>
    </location>
</feature>
<protein>
    <recommendedName>
        <fullName evidence="9">Jerky protein homolog-like</fullName>
    </recommendedName>
</protein>
<dbReference type="Gene3D" id="3.30.420.10">
    <property type="entry name" value="Ribonuclease H-like superfamily/Ribonuclease H"/>
    <property type="match status" value="1"/>
</dbReference>
<dbReference type="GO" id="GO:0005634">
    <property type="term" value="C:nucleus"/>
    <property type="evidence" value="ECO:0007669"/>
    <property type="project" value="UniProtKB-SubCell"/>
</dbReference>
<evidence type="ECO:0000256" key="2">
    <source>
        <dbReference type="ARBA" id="ARBA00023125"/>
    </source>
</evidence>
<dbReference type="Pfam" id="PF03221">
    <property type="entry name" value="HTH_Tnp_Tc5"/>
    <property type="match status" value="1"/>
</dbReference>
<evidence type="ECO:0000313" key="8">
    <source>
        <dbReference type="Proteomes" id="UP001497497"/>
    </source>
</evidence>
<dbReference type="InterPro" id="IPR009057">
    <property type="entry name" value="Homeodomain-like_sf"/>
</dbReference>
<organism evidence="7 8">
    <name type="scientific">Lymnaea stagnalis</name>
    <name type="common">Great pond snail</name>
    <name type="synonym">Helix stagnalis</name>
    <dbReference type="NCBI Taxonomy" id="6523"/>
    <lineage>
        <taxon>Eukaryota</taxon>
        <taxon>Metazoa</taxon>
        <taxon>Spiralia</taxon>
        <taxon>Lophotrochozoa</taxon>
        <taxon>Mollusca</taxon>
        <taxon>Gastropoda</taxon>
        <taxon>Heterobranchia</taxon>
        <taxon>Euthyneura</taxon>
        <taxon>Panpulmonata</taxon>
        <taxon>Hygrophila</taxon>
        <taxon>Lymnaeoidea</taxon>
        <taxon>Lymnaeidae</taxon>
        <taxon>Lymnaea</taxon>
    </lineage>
</organism>
<comment type="subcellular location">
    <subcellularLocation>
        <location evidence="1 4">Nucleus</location>
    </subcellularLocation>
</comment>
<dbReference type="EMBL" id="CAXITT010000625">
    <property type="protein sequence ID" value="CAL1544491.1"/>
    <property type="molecule type" value="Genomic_DNA"/>
</dbReference>